<evidence type="ECO:0000259" key="9">
    <source>
        <dbReference type="Pfam" id="PF02347"/>
    </source>
</evidence>
<dbReference type="Gene3D" id="3.90.1150.10">
    <property type="entry name" value="Aspartate Aminotransferase, domain 1"/>
    <property type="match status" value="2"/>
</dbReference>
<dbReference type="InterPro" id="IPR015424">
    <property type="entry name" value="PyrdxlP-dep_Trfase"/>
</dbReference>
<dbReference type="InterPro" id="IPR015421">
    <property type="entry name" value="PyrdxlP-dep_Trfase_major"/>
</dbReference>
<feature type="domain" description="Glycine dehydrogenase C-terminal" evidence="10">
    <location>
        <begin position="777"/>
        <end position="898"/>
    </location>
</feature>
<dbReference type="CDD" id="cd00613">
    <property type="entry name" value="GDC-P"/>
    <property type="match status" value="2"/>
</dbReference>
<dbReference type="Pfam" id="PF21478">
    <property type="entry name" value="GcvP2_C"/>
    <property type="match status" value="1"/>
</dbReference>
<reference evidence="11 12" key="1">
    <citation type="submission" date="2023-04" db="EMBL/GenBank/DDBJ databases">
        <title>Marinobulbifer ophiurae gen. nov., sp. Nov., isolate from tissue of brittle star Ophioplocus japonicus.</title>
        <authorList>
            <person name="Kawano K."/>
            <person name="Sawayama S."/>
            <person name="Nakagawa S."/>
        </authorList>
    </citation>
    <scope>NUCLEOTIDE SEQUENCE [LARGE SCALE GENOMIC DNA]</scope>
    <source>
        <strain evidence="11 12">NKW57</strain>
    </source>
</reference>
<feature type="modified residue" description="N6-(pyridoxal phosphate)lysine" evidence="8">
    <location>
        <position position="707"/>
    </location>
</feature>
<dbReference type="EMBL" id="BSYJ01000003">
    <property type="protein sequence ID" value="GMG87418.1"/>
    <property type="molecule type" value="Genomic_DNA"/>
</dbReference>
<evidence type="ECO:0000256" key="7">
    <source>
        <dbReference type="ARBA" id="ARBA00049026"/>
    </source>
</evidence>
<dbReference type="NCBIfam" id="NF003346">
    <property type="entry name" value="PRK04366.1"/>
    <property type="match status" value="1"/>
</dbReference>
<dbReference type="InterPro" id="IPR003437">
    <property type="entry name" value="GcvP"/>
</dbReference>
<evidence type="ECO:0000256" key="3">
    <source>
        <dbReference type="ARBA" id="ARBA00010756"/>
    </source>
</evidence>
<dbReference type="Gene3D" id="3.40.640.10">
    <property type="entry name" value="Type I PLP-dependent aspartate aminotransferase-like (Major domain)"/>
    <property type="match status" value="2"/>
</dbReference>
<evidence type="ECO:0000256" key="2">
    <source>
        <dbReference type="ARBA" id="ARBA00003788"/>
    </source>
</evidence>
<dbReference type="NCBIfam" id="TIGR00461">
    <property type="entry name" value="gcvP"/>
    <property type="match status" value="1"/>
</dbReference>
<protein>
    <recommendedName>
        <fullName evidence="8">Glycine dehydrogenase (decarboxylating)</fullName>
        <ecNumber evidence="8">1.4.4.2</ecNumber>
    </recommendedName>
    <alternativeName>
        <fullName evidence="8">Glycine cleavage system P-protein</fullName>
    </alternativeName>
    <alternativeName>
        <fullName evidence="8">Glycine decarboxylase</fullName>
    </alternativeName>
    <alternativeName>
        <fullName evidence="8">Glycine dehydrogenase (aminomethyl-transferring)</fullName>
    </alternativeName>
</protein>
<feature type="domain" description="Glycine cleavage system P-protein N-terminal" evidence="9">
    <location>
        <begin position="19"/>
        <end position="443"/>
    </location>
</feature>
<dbReference type="EC" id="1.4.4.2" evidence="8"/>
<evidence type="ECO:0000256" key="8">
    <source>
        <dbReference type="HAMAP-Rule" id="MF_00711"/>
    </source>
</evidence>
<evidence type="ECO:0000256" key="5">
    <source>
        <dbReference type="ARBA" id="ARBA00022898"/>
    </source>
</evidence>
<dbReference type="HAMAP" id="MF_00711">
    <property type="entry name" value="GcvP"/>
    <property type="match status" value="1"/>
</dbReference>
<keyword evidence="5 8" id="KW-0663">Pyridoxal phosphate</keyword>
<evidence type="ECO:0000256" key="4">
    <source>
        <dbReference type="ARBA" id="ARBA00011690"/>
    </source>
</evidence>
<comment type="cofactor">
    <cofactor evidence="1 8">
        <name>pyridoxal 5'-phosphate</name>
        <dbReference type="ChEBI" id="CHEBI:597326"/>
    </cofactor>
</comment>
<evidence type="ECO:0000256" key="1">
    <source>
        <dbReference type="ARBA" id="ARBA00001933"/>
    </source>
</evidence>
<comment type="similarity">
    <text evidence="3 8">Belongs to the GcvP family.</text>
</comment>
<dbReference type="InterPro" id="IPR015422">
    <property type="entry name" value="PyrdxlP-dep_Trfase_small"/>
</dbReference>
<name>A0ABQ6LZA1_9GAMM</name>
<dbReference type="PANTHER" id="PTHR11773:SF1">
    <property type="entry name" value="GLYCINE DEHYDROGENASE (DECARBOXYLATING), MITOCHONDRIAL"/>
    <property type="match status" value="1"/>
</dbReference>
<evidence type="ECO:0000256" key="6">
    <source>
        <dbReference type="ARBA" id="ARBA00023002"/>
    </source>
</evidence>
<dbReference type="NCBIfam" id="NF001696">
    <property type="entry name" value="PRK00451.1"/>
    <property type="match status" value="1"/>
</dbReference>
<dbReference type="SUPFAM" id="SSF53383">
    <property type="entry name" value="PLP-dependent transferases"/>
    <property type="match status" value="2"/>
</dbReference>
<accession>A0ABQ6LZA1</accession>
<comment type="caution">
    <text evidence="11">The sequence shown here is derived from an EMBL/GenBank/DDBJ whole genome shotgun (WGS) entry which is preliminary data.</text>
</comment>
<evidence type="ECO:0000313" key="12">
    <source>
        <dbReference type="Proteomes" id="UP001224392"/>
    </source>
</evidence>
<proteinExistence type="inferred from homology"/>
<dbReference type="InterPro" id="IPR049316">
    <property type="entry name" value="GDC-P_C"/>
</dbReference>
<organism evidence="11 12">
    <name type="scientific">Biformimicrobium ophioploci</name>
    <dbReference type="NCBI Taxonomy" id="3036711"/>
    <lineage>
        <taxon>Bacteria</taxon>
        <taxon>Pseudomonadati</taxon>
        <taxon>Pseudomonadota</taxon>
        <taxon>Gammaproteobacteria</taxon>
        <taxon>Cellvibrionales</taxon>
        <taxon>Microbulbiferaceae</taxon>
        <taxon>Biformimicrobium</taxon>
    </lineage>
</organism>
<evidence type="ECO:0000313" key="11">
    <source>
        <dbReference type="EMBL" id="GMG87418.1"/>
    </source>
</evidence>
<comment type="catalytic activity">
    <reaction evidence="7 8">
        <text>N(6)-[(R)-lipoyl]-L-lysyl-[glycine-cleavage complex H protein] + glycine + H(+) = N(6)-[(R)-S(8)-aminomethyldihydrolipoyl]-L-lysyl-[glycine-cleavage complex H protein] + CO2</text>
        <dbReference type="Rhea" id="RHEA:24304"/>
        <dbReference type="Rhea" id="RHEA-COMP:10494"/>
        <dbReference type="Rhea" id="RHEA-COMP:10495"/>
        <dbReference type="ChEBI" id="CHEBI:15378"/>
        <dbReference type="ChEBI" id="CHEBI:16526"/>
        <dbReference type="ChEBI" id="CHEBI:57305"/>
        <dbReference type="ChEBI" id="CHEBI:83099"/>
        <dbReference type="ChEBI" id="CHEBI:83143"/>
        <dbReference type="EC" id="1.4.4.2"/>
    </reaction>
</comment>
<comment type="function">
    <text evidence="2 8">The glycine cleavage system catalyzes the degradation of glycine. The P protein binds the alpha-amino group of glycine through its pyridoxal phosphate cofactor; CO(2) is released and the remaining methylamine moiety is then transferred to the lipoamide cofactor of the H protein.</text>
</comment>
<dbReference type="RefSeq" id="WP_285764047.1">
    <property type="nucleotide sequence ID" value="NZ_BSYJ01000003.1"/>
</dbReference>
<feature type="domain" description="Glycine cleavage system P-protein N-terminal" evidence="9">
    <location>
        <begin position="474"/>
        <end position="738"/>
    </location>
</feature>
<keyword evidence="6 8" id="KW-0560">Oxidoreductase</keyword>
<comment type="subunit">
    <text evidence="4 8">The glycine cleavage system is composed of four proteins: P, T, L and H.</text>
</comment>
<keyword evidence="12" id="KW-1185">Reference proteome</keyword>
<dbReference type="Proteomes" id="UP001224392">
    <property type="component" value="Unassembled WGS sequence"/>
</dbReference>
<dbReference type="PANTHER" id="PTHR11773">
    <property type="entry name" value="GLYCINE DEHYDROGENASE, DECARBOXYLATING"/>
    <property type="match status" value="1"/>
</dbReference>
<evidence type="ECO:0000259" key="10">
    <source>
        <dbReference type="Pfam" id="PF21478"/>
    </source>
</evidence>
<dbReference type="InterPro" id="IPR020581">
    <property type="entry name" value="GDC_P"/>
</dbReference>
<dbReference type="InterPro" id="IPR049315">
    <property type="entry name" value="GDC-P_N"/>
</dbReference>
<gene>
    <name evidence="11" type="primary">gcvP_2</name>
    <name evidence="8" type="synonym">gcvP</name>
    <name evidence="11" type="ORF">MNKW57_17390</name>
</gene>
<sequence length="957" mass="103354">MLKRKDTVAELANAGEFIHRHIGPSPDEQKKMLSYLGYDSLDALIDDVVPQTIRTKGPLGLAAEMTEVDALDELQQLARKNSVFRSFIGQGYYNTHTPHVILRNVLENPAWYTAYTPYQPEISQGRLEALLNYQTMVTDLSGMEIANASMLDEATAAAEAMTLCQRMSRAKSRTFIVDADCFPQTIDIVRTRAEPLGIEVIVGDPAELLEQNGCFGVLLQYPGASGEVRDLQPLAEAAHAKKALVAVSADLLSLVMLKSPGEQGADVVIGSSQRFGVPLGFGGPHAAYMATRESFKRSLPGRLVGASVDAAGKPALRLALQTREQHIRREKATSNICTAQVLLAVIASFYAAYHGPDGLKRIANRVHLLTSILAAGLKKAGLQVCNSSWFDTLTVKTGADTEAVHARAQAAGVNLRRIDADTTGVSLDETVGEDELLQLLTIFSGAPAPVMAELEADVSYDMPASVLRGDQILKHEVFNRYHSETEMLRYLRKLADRDIALDRAMIPLGSCTMKLNATAEMIPVTWPEFGGIHPFAPLDQAEGYLEMIGQLEQMLCAVTGYDAVSLQPNAGSQGEYAGLLAIRAYHESRGEGHRDVCLIPSSAHGTNPASAQMCGMRVVVVQCDSKGNIDLSDLRQKVEDHSENLAAIMVTYPSTHGVFEGTIEEVASIVHAHGGQVYIDGANLNAMVGLCQPGKFGGDVSHLNLHKTFCIPHGGGGPGVGPTAVRAHLAPFLPGHSVTQEGRSGAAVSAAPWGSASILPITWMYIRMMGARGLTEATRVAILNANYIARRIGDAFPVLYSGENGLVAHECIIDLRPLKEACGITVDDVAKRLIDYGFHAPTMSFPVAGTLMIEPTESESLRELDRFCDAMNLIRNEAARVQAGEWSLADNPLVNAPHTADVLVAGSWDHPYSRAEAVFPLQSSRENKYWPPVGRLDNIYGDKNLVCACPSISDYLD</sequence>
<dbReference type="Pfam" id="PF02347">
    <property type="entry name" value="GDC-P"/>
    <property type="match status" value="2"/>
</dbReference>